<dbReference type="Proteomes" id="UP000682416">
    <property type="component" value="Chromosome"/>
</dbReference>
<dbReference type="KEGG" id="nec:KGD82_15810"/>
<evidence type="ECO:0000313" key="3">
    <source>
        <dbReference type="Proteomes" id="UP000682416"/>
    </source>
</evidence>
<evidence type="ECO:0000313" key="2">
    <source>
        <dbReference type="EMBL" id="QVJ00249.1"/>
    </source>
</evidence>
<feature type="compositionally biased region" description="Low complexity" evidence="1">
    <location>
        <begin position="222"/>
        <end position="246"/>
    </location>
</feature>
<feature type="region of interest" description="Disordered" evidence="1">
    <location>
        <begin position="208"/>
        <end position="252"/>
    </location>
</feature>
<accession>A0A975L5L9</accession>
<dbReference type="AlphaFoldDB" id="A0A975L5L9"/>
<sequence length="294" mass="31012">MADGDAEGEEEIWEDPLLDTVFHAALRDLWRAAPTLLGAVRPLLTHADGRVRQRAVTTTGALCRLVEEPEVDLSGAADLAENRDEGAAIVLALVEGGGDTTSFLAHPDQAIRACAALSEGLAGDPVAVGELRAALLDPAAADAWFRDRPGYFPGHVRFSLVDALVSRSGSEDAADLLPVFRELAATAGPFSCEADLRGLLRLALGARRVPPHPRSRPPPSSSAPTSGPWSTTTGSGTRVSRTSPSSCGASASPRLARPWRLWPPPLITGAHRASMGDLSVKVRFGGEYGDHLWP</sequence>
<dbReference type="EMBL" id="CP074402">
    <property type="protein sequence ID" value="QVJ00249.1"/>
    <property type="molecule type" value="Genomic_DNA"/>
</dbReference>
<evidence type="ECO:0000256" key="1">
    <source>
        <dbReference type="SAM" id="MobiDB-lite"/>
    </source>
</evidence>
<organism evidence="2 3">
    <name type="scientific">Nocardiopsis eucommiae</name>
    <dbReference type="NCBI Taxonomy" id="2831970"/>
    <lineage>
        <taxon>Bacteria</taxon>
        <taxon>Bacillati</taxon>
        <taxon>Actinomycetota</taxon>
        <taxon>Actinomycetes</taxon>
        <taxon>Streptosporangiales</taxon>
        <taxon>Nocardiopsidaceae</taxon>
        <taxon>Nocardiopsis</taxon>
    </lineage>
</organism>
<name>A0A975L5L9_9ACTN</name>
<gene>
    <name evidence="2" type="ORF">KGD82_15810</name>
</gene>
<protein>
    <submittedName>
        <fullName evidence="2">Uncharacterized protein</fullName>
    </submittedName>
</protein>
<keyword evidence="3" id="KW-1185">Reference proteome</keyword>
<reference evidence="2" key="1">
    <citation type="submission" date="2021-05" db="EMBL/GenBank/DDBJ databases">
        <authorList>
            <person name="Kaiqin L."/>
            <person name="Jian G."/>
        </authorList>
    </citation>
    <scope>NUCLEOTIDE SEQUENCE</scope>
    <source>
        <strain evidence="2">HDS5</strain>
    </source>
</reference>
<proteinExistence type="predicted"/>